<keyword evidence="1" id="KW-0812">Transmembrane</keyword>
<protein>
    <submittedName>
        <fullName evidence="2">Uncharacterized protein</fullName>
    </submittedName>
</protein>
<evidence type="ECO:0000256" key="1">
    <source>
        <dbReference type="SAM" id="Phobius"/>
    </source>
</evidence>
<dbReference type="STRING" id="1129794.C427_0063"/>
<keyword evidence="1" id="KW-1133">Transmembrane helix</keyword>
<feature type="transmembrane region" description="Helical" evidence="1">
    <location>
        <begin position="12"/>
        <end position="32"/>
    </location>
</feature>
<dbReference type="EMBL" id="CP003837">
    <property type="protein sequence ID" value="AGH42173.1"/>
    <property type="molecule type" value="Genomic_DNA"/>
</dbReference>
<organism evidence="2 3">
    <name type="scientific">Paraglaciecola psychrophila 170</name>
    <dbReference type="NCBI Taxonomy" id="1129794"/>
    <lineage>
        <taxon>Bacteria</taxon>
        <taxon>Pseudomonadati</taxon>
        <taxon>Pseudomonadota</taxon>
        <taxon>Gammaproteobacteria</taxon>
        <taxon>Alteromonadales</taxon>
        <taxon>Alteromonadaceae</taxon>
        <taxon>Paraglaciecola</taxon>
    </lineage>
</organism>
<evidence type="ECO:0000313" key="2">
    <source>
        <dbReference type="EMBL" id="AGH42173.1"/>
    </source>
</evidence>
<reference evidence="2 3" key="1">
    <citation type="journal article" date="2013" name="Genome Announc.">
        <title>Complete Genome Sequence of Glaciecola psychrophila Strain 170T.</title>
        <authorList>
            <person name="Yin J."/>
            <person name="Chen J."/>
            <person name="Liu G."/>
            <person name="Yu Y."/>
            <person name="Song L."/>
            <person name="Wang X."/>
            <person name="Qu X."/>
        </authorList>
    </citation>
    <scope>NUCLEOTIDE SEQUENCE [LARGE SCALE GENOMIC DNA]</scope>
    <source>
        <strain evidence="2 3">170</strain>
    </source>
</reference>
<dbReference type="Proteomes" id="UP000011864">
    <property type="component" value="Chromosome"/>
</dbReference>
<dbReference type="OrthoDB" id="5587008at2"/>
<dbReference type="PATRIC" id="fig|1129794.4.peg.59"/>
<dbReference type="KEGG" id="gps:C427_0063"/>
<keyword evidence="1" id="KW-0472">Membrane</keyword>
<name>K7AGA5_9ALTE</name>
<accession>K7AGA5</accession>
<dbReference type="HOGENOM" id="CLU_130888_0_0_6"/>
<dbReference type="RefSeq" id="WP_007642003.1">
    <property type="nucleotide sequence ID" value="NC_020514.1"/>
</dbReference>
<keyword evidence="3" id="KW-1185">Reference proteome</keyword>
<gene>
    <name evidence="2" type="ORF">C427_0063</name>
</gene>
<proteinExistence type="predicted"/>
<sequence>MIKLSQRAWNNVIIVSMLVLIMLFNFSSSFLNDGGDEAPSLLTLVPFNMVITTMAFEQYKVERIGQGWRTTSGKYARGNSNEELESLVEHWINAEISLFDQNPNWPSPSSAVQLWFAGQALPIEYQFMQLDDKTLVKIDQQTYQLISPSYQMLTLSE</sequence>
<evidence type="ECO:0000313" key="3">
    <source>
        <dbReference type="Proteomes" id="UP000011864"/>
    </source>
</evidence>
<dbReference type="AlphaFoldDB" id="K7AGA5"/>
<dbReference type="eggNOG" id="ENOG5032YK6">
    <property type="taxonomic scope" value="Bacteria"/>
</dbReference>